<proteinExistence type="predicted"/>
<feature type="region of interest" description="Disordered" evidence="1">
    <location>
        <begin position="1"/>
        <end position="35"/>
    </location>
</feature>
<feature type="compositionally biased region" description="Polar residues" evidence="1">
    <location>
        <begin position="17"/>
        <end position="31"/>
    </location>
</feature>
<evidence type="ECO:0000256" key="1">
    <source>
        <dbReference type="SAM" id="MobiDB-lite"/>
    </source>
</evidence>
<protein>
    <recommendedName>
        <fullName evidence="5">Endo-1,3(4)-beta-glucanase</fullName>
    </recommendedName>
</protein>
<evidence type="ECO:0000256" key="2">
    <source>
        <dbReference type="SAM" id="Phobius"/>
    </source>
</evidence>
<dbReference type="EMBL" id="JAQIZZ010000003">
    <property type="protein sequence ID" value="KAJ5546124.1"/>
    <property type="molecule type" value="Genomic_DNA"/>
</dbReference>
<feature type="compositionally biased region" description="Polar residues" evidence="1">
    <location>
        <begin position="305"/>
        <end position="315"/>
    </location>
</feature>
<feature type="transmembrane region" description="Helical" evidence="2">
    <location>
        <begin position="161"/>
        <end position="183"/>
    </location>
</feature>
<keyword evidence="2" id="KW-0812">Transmembrane</keyword>
<name>A0AAD6CZD5_9EURO</name>
<keyword evidence="4" id="KW-1185">Reference proteome</keyword>
<feature type="compositionally biased region" description="Low complexity" evidence="1">
    <location>
        <begin position="282"/>
        <end position="292"/>
    </location>
</feature>
<feature type="compositionally biased region" description="Low complexity" evidence="1">
    <location>
        <begin position="260"/>
        <end position="273"/>
    </location>
</feature>
<keyword evidence="2" id="KW-0472">Membrane</keyword>
<reference evidence="3 4" key="1">
    <citation type="journal article" date="2023" name="IMA Fungus">
        <title>Comparative genomic study of the Penicillium genus elucidates a diverse pangenome and 15 lateral gene transfer events.</title>
        <authorList>
            <person name="Petersen C."/>
            <person name="Sorensen T."/>
            <person name="Nielsen M.R."/>
            <person name="Sondergaard T.E."/>
            <person name="Sorensen J.L."/>
            <person name="Fitzpatrick D.A."/>
            <person name="Frisvad J.C."/>
            <person name="Nielsen K.L."/>
        </authorList>
    </citation>
    <scope>NUCLEOTIDE SEQUENCE [LARGE SCALE GENOMIC DNA]</scope>
    <source>
        <strain evidence="3 4">IBT 35679</strain>
    </source>
</reference>
<evidence type="ECO:0008006" key="5">
    <source>
        <dbReference type="Google" id="ProtNLM"/>
    </source>
</evidence>
<dbReference type="AlphaFoldDB" id="A0AAD6CZD5"/>
<comment type="caution">
    <text evidence="3">The sequence shown here is derived from an EMBL/GenBank/DDBJ whole genome shotgun (WGS) entry which is preliminary data.</text>
</comment>
<feature type="compositionally biased region" description="Low complexity" evidence="1">
    <location>
        <begin position="346"/>
        <end position="357"/>
    </location>
</feature>
<dbReference type="Proteomes" id="UP001220324">
    <property type="component" value="Unassembled WGS sequence"/>
</dbReference>
<organism evidence="3 4">
    <name type="scientific">Penicillium frequentans</name>
    <dbReference type="NCBI Taxonomy" id="3151616"/>
    <lineage>
        <taxon>Eukaryota</taxon>
        <taxon>Fungi</taxon>
        <taxon>Dikarya</taxon>
        <taxon>Ascomycota</taxon>
        <taxon>Pezizomycotina</taxon>
        <taxon>Eurotiomycetes</taxon>
        <taxon>Eurotiomycetidae</taxon>
        <taxon>Eurotiales</taxon>
        <taxon>Aspergillaceae</taxon>
        <taxon>Penicillium</taxon>
    </lineage>
</organism>
<feature type="compositionally biased region" description="Basic and acidic residues" evidence="1">
    <location>
        <begin position="358"/>
        <end position="396"/>
    </location>
</feature>
<evidence type="ECO:0000313" key="4">
    <source>
        <dbReference type="Proteomes" id="UP001220324"/>
    </source>
</evidence>
<accession>A0AAD6CZD5</accession>
<sequence length="396" mass="44086">MAIDDASPQAGSYLGDNASNANPSTQTTSPTFRPPNFAGLKIKPELLVRPDLFTLYFGFFGNSNWQSIAKERIVERLEGTWVMTGRNPRQEELDAFTVHTTKGMYYGRAGIPVSTFIGAAWMYRRGAKYFPAGVNAKERLLLLRHIFLTQRQEFMSVASRVAFRLFFIGTLGGILSGMASAYVNVGGLLSDPRLEEWRRDSKASKDEDIRKRKLQLASESYHRARKSVEDKVQVGSSDYDSGVSEARGNDSGMGGFEPAQSQQQYGYGPSSDSPSTYESQPSQSRSSDFFGGSDDDASPTAPEYRSTNPDGSPMSSWDRIRQQNISSRPQPPMRQSPQAWGQSHNQPSSDSAPASAQDRYDFDKSREKEQAQAEFDRMMEAERNASDETTRRGWGS</sequence>
<evidence type="ECO:0000313" key="3">
    <source>
        <dbReference type="EMBL" id="KAJ5546124.1"/>
    </source>
</evidence>
<feature type="region of interest" description="Disordered" evidence="1">
    <location>
        <begin position="220"/>
        <end position="396"/>
    </location>
</feature>
<keyword evidence="2" id="KW-1133">Transmembrane helix</keyword>
<feature type="compositionally biased region" description="Basic and acidic residues" evidence="1">
    <location>
        <begin position="220"/>
        <end position="232"/>
    </location>
</feature>
<gene>
    <name evidence="3" type="ORF">N7494_003709</name>
</gene>